<dbReference type="EMBL" id="CACVKT020006631">
    <property type="protein sequence ID" value="CAC5402767.1"/>
    <property type="molecule type" value="Genomic_DNA"/>
</dbReference>
<dbReference type="OrthoDB" id="6090904at2759"/>
<organism evidence="3 4">
    <name type="scientific">Mytilus coruscus</name>
    <name type="common">Sea mussel</name>
    <dbReference type="NCBI Taxonomy" id="42192"/>
    <lineage>
        <taxon>Eukaryota</taxon>
        <taxon>Metazoa</taxon>
        <taxon>Spiralia</taxon>
        <taxon>Lophotrochozoa</taxon>
        <taxon>Mollusca</taxon>
        <taxon>Bivalvia</taxon>
        <taxon>Autobranchia</taxon>
        <taxon>Pteriomorphia</taxon>
        <taxon>Mytilida</taxon>
        <taxon>Mytiloidea</taxon>
        <taxon>Mytilidae</taxon>
        <taxon>Mytilinae</taxon>
        <taxon>Mytilus</taxon>
    </lineage>
</organism>
<dbReference type="InterPro" id="IPR013087">
    <property type="entry name" value="Znf_C2H2_type"/>
</dbReference>
<evidence type="ECO:0000313" key="4">
    <source>
        <dbReference type="Proteomes" id="UP000507470"/>
    </source>
</evidence>
<evidence type="ECO:0000256" key="1">
    <source>
        <dbReference type="SAM" id="MobiDB-lite"/>
    </source>
</evidence>
<dbReference type="Proteomes" id="UP000507470">
    <property type="component" value="Unassembled WGS sequence"/>
</dbReference>
<dbReference type="AlphaFoldDB" id="A0A6J8D531"/>
<dbReference type="PROSITE" id="PS00028">
    <property type="entry name" value="ZINC_FINGER_C2H2_1"/>
    <property type="match status" value="1"/>
</dbReference>
<keyword evidence="4" id="KW-1185">Reference proteome</keyword>
<evidence type="ECO:0000259" key="2">
    <source>
        <dbReference type="PROSITE" id="PS00028"/>
    </source>
</evidence>
<evidence type="ECO:0000313" key="3">
    <source>
        <dbReference type="EMBL" id="CAC5402767.1"/>
    </source>
</evidence>
<gene>
    <name evidence="3" type="ORF">MCOR_36715</name>
</gene>
<feature type="compositionally biased region" description="Polar residues" evidence="1">
    <location>
        <begin position="409"/>
        <end position="424"/>
    </location>
</feature>
<sequence length="531" mass="60395">MCVGKKTVFTYFSKFGTKNCDNDKHEVVIIKRLESTCTVEVPLCAAFPLKCPEPAQWALRANAHCADPSKYFCLQNDLIKGYSENCTRSDFQQPGRKAVLRGGIDAEICSGERFQPFPIKFYTNVSTHCIYLKSFCNEKGQVAYDHGNRNTDATCRCDYRHGFDFLIKPKNPCFCKPSQEDCSCYLKICSNTSQILSPDYQCIDKTDLTLVAQCRSIPNENGNSSRRPEITDNIPDEDIISFLELHHKEEKEKQLFVQPEEDGGVAIIPFRAETGVEERPRKNEMEESQVLTDIINCFTSIDQLLTFAHTYGLEDDPTVQLRFAHLRRQTSPLHIKCHTCGEFFRDQQKYDLHVVYHETIRDFDLNVFDEPHSVSNHAQTINPRKKKTSSLVSSTGTTQGPPPTKKKASVSQNQYGAGVDTPSTHKISKKRERTYTKNGALDTTYNVKFSDKLQNKKLMDINDDLHKIFDDVLGQVREGSQDNSLARLIIEHNGLTDPIVVPLQELNKMDASTVMDEIGKSFTKQRRVTCR</sequence>
<feature type="domain" description="C2H2-type" evidence="2">
    <location>
        <begin position="337"/>
        <end position="357"/>
    </location>
</feature>
<proteinExistence type="predicted"/>
<feature type="region of interest" description="Disordered" evidence="1">
    <location>
        <begin position="375"/>
        <end position="424"/>
    </location>
</feature>
<name>A0A6J8D531_MYTCO</name>
<protein>
    <recommendedName>
        <fullName evidence="2">C2H2-type domain-containing protein</fullName>
    </recommendedName>
</protein>
<reference evidence="3 4" key="1">
    <citation type="submission" date="2020-06" db="EMBL/GenBank/DDBJ databases">
        <authorList>
            <person name="Li R."/>
            <person name="Bekaert M."/>
        </authorList>
    </citation>
    <scope>NUCLEOTIDE SEQUENCE [LARGE SCALE GENOMIC DNA]</scope>
    <source>
        <strain evidence="4">wild</strain>
    </source>
</reference>
<accession>A0A6J8D531</accession>